<reference evidence="7 8" key="1">
    <citation type="submission" date="2019-09" db="EMBL/GenBank/DDBJ databases">
        <title>Genome sequence and assembly of Taibaiella sp.</title>
        <authorList>
            <person name="Chhetri G."/>
        </authorList>
    </citation>
    <scope>NUCLEOTIDE SEQUENCE [LARGE SCALE GENOMIC DNA]</scope>
    <source>
        <strain evidence="7 8">KVB11</strain>
    </source>
</reference>
<dbReference type="Proteomes" id="UP000323632">
    <property type="component" value="Unassembled WGS sequence"/>
</dbReference>
<accession>A0A5M6CMI8</accession>
<comment type="caution">
    <text evidence="7">The sequence shown here is derived from an EMBL/GenBank/DDBJ whole genome shotgun (WGS) entry which is preliminary data.</text>
</comment>
<dbReference type="InterPro" id="IPR051906">
    <property type="entry name" value="TolC-like"/>
</dbReference>
<keyword evidence="3" id="KW-0812">Transmembrane</keyword>
<dbReference type="PANTHER" id="PTHR30026:SF20">
    <property type="entry name" value="OUTER MEMBRANE PROTEIN TOLC"/>
    <property type="match status" value="1"/>
</dbReference>
<dbReference type="GO" id="GO:0015288">
    <property type="term" value="F:porin activity"/>
    <property type="evidence" value="ECO:0007669"/>
    <property type="project" value="TreeGrafter"/>
</dbReference>
<evidence type="ECO:0000256" key="2">
    <source>
        <dbReference type="ARBA" id="ARBA00022452"/>
    </source>
</evidence>
<protein>
    <submittedName>
        <fullName evidence="7">TolC family protein</fullName>
    </submittedName>
</protein>
<sequence length="410" mass="47319">MKWLLISCCVLTVFTATAQDNNLQFYLDSGLEASPLLKDYQNQISANAIDSAKIRAGYKPQVIASSTNSYAPVIKGWGYDEAITNGRNINAVVGVNKVFAGRKNLESQFESISLLNQGIENNKKMTEQELKRTITAQYITVYGDKQQCDFLNESFLLLKDEDEVLKKLTQNNVYRQTDYLTFLVTLQQQDIARSQSAIQLQNDLATLNYLCGIVDTAQVNLIEPDISLTQYPAREQSVFFRQYRIDSLSLINKRLLIDFNYKPKLSAFADAGYNSSLAITPYKNFGYNFGFTLSIPIYDGHQRKMEYRKLDLAEQTRSNYLDFFSRQYNQQMIQYRQQLRSTEELIFQMSDQIKYSEALIKAHTKLLSTGDVKIADLVIAINNYLTIRNQLTQYKIARWQIINQINYWNR</sequence>
<keyword evidence="8" id="KW-1185">Reference proteome</keyword>
<dbReference type="GO" id="GO:0009279">
    <property type="term" value="C:cell outer membrane"/>
    <property type="evidence" value="ECO:0007669"/>
    <property type="project" value="UniProtKB-SubCell"/>
</dbReference>
<feature type="signal peptide" evidence="6">
    <location>
        <begin position="1"/>
        <end position="18"/>
    </location>
</feature>
<evidence type="ECO:0000256" key="6">
    <source>
        <dbReference type="SAM" id="SignalP"/>
    </source>
</evidence>
<evidence type="ECO:0000256" key="1">
    <source>
        <dbReference type="ARBA" id="ARBA00004442"/>
    </source>
</evidence>
<keyword evidence="5" id="KW-0998">Cell outer membrane</keyword>
<dbReference type="GO" id="GO:1990281">
    <property type="term" value="C:efflux pump complex"/>
    <property type="evidence" value="ECO:0007669"/>
    <property type="project" value="TreeGrafter"/>
</dbReference>
<keyword evidence="4" id="KW-0472">Membrane</keyword>
<dbReference type="EMBL" id="VWSH01000002">
    <property type="protein sequence ID" value="KAA5534525.1"/>
    <property type="molecule type" value="Genomic_DNA"/>
</dbReference>
<dbReference type="AlphaFoldDB" id="A0A5M6CMI8"/>
<gene>
    <name evidence="7" type="ORF">F0919_07850</name>
</gene>
<proteinExistence type="predicted"/>
<dbReference type="Gene3D" id="1.20.1600.10">
    <property type="entry name" value="Outer membrane efflux proteins (OEP)"/>
    <property type="match status" value="1"/>
</dbReference>
<organism evidence="7 8">
    <name type="scientific">Taibaiella lutea</name>
    <dbReference type="NCBI Taxonomy" id="2608001"/>
    <lineage>
        <taxon>Bacteria</taxon>
        <taxon>Pseudomonadati</taxon>
        <taxon>Bacteroidota</taxon>
        <taxon>Chitinophagia</taxon>
        <taxon>Chitinophagales</taxon>
        <taxon>Chitinophagaceae</taxon>
        <taxon>Taibaiella</taxon>
    </lineage>
</organism>
<dbReference type="RefSeq" id="WP_150032205.1">
    <property type="nucleotide sequence ID" value="NZ_VWSH01000002.1"/>
</dbReference>
<dbReference type="PANTHER" id="PTHR30026">
    <property type="entry name" value="OUTER MEMBRANE PROTEIN TOLC"/>
    <property type="match status" value="1"/>
</dbReference>
<evidence type="ECO:0000256" key="5">
    <source>
        <dbReference type="ARBA" id="ARBA00023237"/>
    </source>
</evidence>
<name>A0A5M6CMI8_9BACT</name>
<feature type="chain" id="PRO_5024453861" evidence="6">
    <location>
        <begin position="19"/>
        <end position="410"/>
    </location>
</feature>
<evidence type="ECO:0000256" key="3">
    <source>
        <dbReference type="ARBA" id="ARBA00022692"/>
    </source>
</evidence>
<evidence type="ECO:0000313" key="7">
    <source>
        <dbReference type="EMBL" id="KAA5534525.1"/>
    </source>
</evidence>
<comment type="subcellular location">
    <subcellularLocation>
        <location evidence="1">Cell outer membrane</location>
    </subcellularLocation>
</comment>
<evidence type="ECO:0000313" key="8">
    <source>
        <dbReference type="Proteomes" id="UP000323632"/>
    </source>
</evidence>
<dbReference type="GO" id="GO:0015562">
    <property type="term" value="F:efflux transmembrane transporter activity"/>
    <property type="evidence" value="ECO:0007669"/>
    <property type="project" value="InterPro"/>
</dbReference>
<dbReference type="SUPFAM" id="SSF56954">
    <property type="entry name" value="Outer membrane efflux proteins (OEP)"/>
    <property type="match status" value="1"/>
</dbReference>
<evidence type="ECO:0000256" key="4">
    <source>
        <dbReference type="ARBA" id="ARBA00023136"/>
    </source>
</evidence>
<keyword evidence="2" id="KW-1134">Transmembrane beta strand</keyword>
<keyword evidence="6" id="KW-0732">Signal</keyword>